<reference evidence="1" key="2">
    <citation type="submission" date="2020-09" db="EMBL/GenBank/DDBJ databases">
        <authorList>
            <person name="Sun Q."/>
            <person name="Zhou Y."/>
        </authorList>
    </citation>
    <scope>NUCLEOTIDE SEQUENCE</scope>
    <source>
        <strain evidence="1">CGMCC 1.15178</strain>
    </source>
</reference>
<dbReference type="AlphaFoldDB" id="A0A916Z2P1"/>
<evidence type="ECO:0000313" key="2">
    <source>
        <dbReference type="Proteomes" id="UP000612456"/>
    </source>
</evidence>
<protein>
    <recommendedName>
        <fullName evidence="3">Aldolase</fullName>
    </recommendedName>
</protein>
<name>A0A916Z2P1_9BACL</name>
<organism evidence="1 2">
    <name type="scientific">Paenibacillus nasutitermitis</name>
    <dbReference type="NCBI Taxonomy" id="1652958"/>
    <lineage>
        <taxon>Bacteria</taxon>
        <taxon>Bacillati</taxon>
        <taxon>Bacillota</taxon>
        <taxon>Bacilli</taxon>
        <taxon>Bacillales</taxon>
        <taxon>Paenibacillaceae</taxon>
        <taxon>Paenibacillus</taxon>
    </lineage>
</organism>
<gene>
    <name evidence="1" type="ORF">GCM10010911_33810</name>
</gene>
<reference evidence="1" key="1">
    <citation type="journal article" date="2014" name="Int. J. Syst. Evol. Microbiol.">
        <title>Complete genome sequence of Corynebacterium casei LMG S-19264T (=DSM 44701T), isolated from a smear-ripened cheese.</title>
        <authorList>
            <consortium name="US DOE Joint Genome Institute (JGI-PGF)"/>
            <person name="Walter F."/>
            <person name="Albersmeier A."/>
            <person name="Kalinowski J."/>
            <person name="Ruckert C."/>
        </authorList>
    </citation>
    <scope>NUCLEOTIDE SEQUENCE</scope>
    <source>
        <strain evidence="1">CGMCC 1.15178</strain>
    </source>
</reference>
<accession>A0A916Z2P1</accession>
<dbReference type="InterPro" id="IPR027417">
    <property type="entry name" value="P-loop_NTPase"/>
</dbReference>
<dbReference type="SUPFAM" id="SSF53795">
    <property type="entry name" value="PEP carboxykinase-like"/>
    <property type="match status" value="1"/>
</dbReference>
<dbReference type="Proteomes" id="UP000612456">
    <property type="component" value="Unassembled WGS sequence"/>
</dbReference>
<dbReference type="EMBL" id="BMHP01000002">
    <property type="protein sequence ID" value="GGD73200.1"/>
    <property type="molecule type" value="Genomic_DNA"/>
</dbReference>
<dbReference type="Gene3D" id="3.40.50.300">
    <property type="entry name" value="P-loop containing nucleotide triphosphate hydrolases"/>
    <property type="match status" value="1"/>
</dbReference>
<evidence type="ECO:0000313" key="1">
    <source>
        <dbReference type="EMBL" id="GGD73200.1"/>
    </source>
</evidence>
<proteinExistence type="predicted"/>
<comment type="caution">
    <text evidence="1">The sequence shown here is derived from an EMBL/GenBank/DDBJ whole genome shotgun (WGS) entry which is preliminary data.</text>
</comment>
<keyword evidence="2" id="KW-1185">Reference proteome</keyword>
<evidence type="ECO:0008006" key="3">
    <source>
        <dbReference type="Google" id="ProtNLM"/>
    </source>
</evidence>
<sequence length="243" mass="26936">MFNVPDVAVFRIEEGVSIHVSPVPECDPGKIRLYVLGTCMGILLLQRGILPLHGSAVAIDGKAYAIVGHSGAGKSTLATVLLNMGFQLLSDDVIPLVLAHDHTAIIFPSYPQQKLWQDSMDKLGMNGDGCQPLFDREQKFAVPVQSRFRHEPMPLGGVFELVCDESGPGIQAVEGLERFHTLLRHTFRRSVMEQMGLMEWHFGMLVRFVNQLPVHRIVRPSSAFTALDLGSLLLQTIRKEKIS</sequence>